<dbReference type="EMBL" id="JBHRSF010000160">
    <property type="protein sequence ID" value="MFC2997962.1"/>
    <property type="molecule type" value="Genomic_DNA"/>
</dbReference>
<protein>
    <submittedName>
        <fullName evidence="3">Uncharacterized protein</fullName>
    </submittedName>
</protein>
<accession>A0A371YSJ4</accession>
<proteinExistence type="predicted"/>
<evidence type="ECO:0000256" key="1">
    <source>
        <dbReference type="SAM" id="SignalP"/>
    </source>
</evidence>
<name>A0A371YSJ4_9GAMM</name>
<comment type="caution">
    <text evidence="3">The sequence shown here is derived from an EMBL/GenBank/DDBJ whole genome shotgun (WGS) entry which is preliminary data.</text>
</comment>
<dbReference type="Proteomes" id="UP000240957">
    <property type="component" value="Unassembled WGS sequence"/>
</dbReference>
<reference evidence="2" key="4">
    <citation type="submission" date="2024-09" db="EMBL/GenBank/DDBJ databases">
        <authorList>
            <person name="Sun Q."/>
            <person name="Mori K."/>
        </authorList>
    </citation>
    <scope>NUCLEOTIDE SEQUENCE</scope>
    <source>
        <strain evidence="2">KCTC 62575</strain>
    </source>
</reference>
<keyword evidence="1" id="KW-0732">Signal</keyword>
<evidence type="ECO:0000313" key="4">
    <source>
        <dbReference type="Proteomes" id="UP000240957"/>
    </source>
</evidence>
<reference evidence="3 4" key="2">
    <citation type="submission" date="2018-08" db="EMBL/GenBank/DDBJ databases">
        <title>The draft genome of Acinetobacter sichuanensis strain WCHAc060041.</title>
        <authorList>
            <person name="Qin J."/>
            <person name="Feng Y."/>
            <person name="Zong Z."/>
        </authorList>
    </citation>
    <scope>NUCLEOTIDE SEQUENCE [LARGE SCALE GENOMIC DNA]</scope>
    <source>
        <strain evidence="3 4">WCHAc060041</strain>
    </source>
</reference>
<feature type="signal peptide" evidence="1">
    <location>
        <begin position="1"/>
        <end position="19"/>
    </location>
</feature>
<reference evidence="5" key="3">
    <citation type="journal article" date="2019" name="Int. J. Syst. Evol. Microbiol.">
        <title>The Global Catalogue of Microorganisms (GCM) 10K type strain sequencing project: providing services to taxonomists for standard genome sequencing and annotation.</title>
        <authorList>
            <consortium name="The Broad Institute Genomics Platform"/>
            <consortium name="The Broad Institute Genome Sequencing Center for Infectious Disease"/>
            <person name="Wu L."/>
            <person name="Ma J."/>
        </authorList>
    </citation>
    <scope>NUCLEOTIDE SEQUENCE [LARGE SCALE GENOMIC DNA]</scope>
    <source>
        <strain evidence="5">KCTC 62575</strain>
    </source>
</reference>
<dbReference type="AlphaFoldDB" id="A0A371YSJ4"/>
<organism evidence="3 4">
    <name type="scientific">Acinetobacter sichuanensis</name>
    <dbReference type="NCBI Taxonomy" id="2136183"/>
    <lineage>
        <taxon>Bacteria</taxon>
        <taxon>Pseudomonadati</taxon>
        <taxon>Pseudomonadota</taxon>
        <taxon>Gammaproteobacteria</taxon>
        <taxon>Moraxellales</taxon>
        <taxon>Moraxellaceae</taxon>
        <taxon>Acinetobacter</taxon>
    </lineage>
</organism>
<dbReference type="RefSeq" id="WP_107007318.1">
    <property type="nucleotide sequence ID" value="NZ_JBHRSF010000160.1"/>
</dbReference>
<dbReference type="EMBL" id="PYIX02000006">
    <property type="protein sequence ID" value="RFC84440.1"/>
    <property type="molecule type" value="Genomic_DNA"/>
</dbReference>
<evidence type="ECO:0000313" key="5">
    <source>
        <dbReference type="Proteomes" id="UP001595455"/>
    </source>
</evidence>
<keyword evidence="5" id="KW-1185">Reference proteome</keyword>
<feature type="chain" id="PRO_5016597248" evidence="1">
    <location>
        <begin position="20"/>
        <end position="119"/>
    </location>
</feature>
<dbReference type="OrthoDB" id="6711152at2"/>
<dbReference type="Proteomes" id="UP001595455">
    <property type="component" value="Unassembled WGS sequence"/>
</dbReference>
<reference evidence="2" key="1">
    <citation type="journal article" date="2014" name="Int. J. Syst. Evol. Microbiol.">
        <title>Complete genome of a new Firmicutes species belonging to the dominant human colonic microbiota ('Ruminococcus bicirculans') reveals two chromosomes and a selective capacity to utilize plant glucans.</title>
        <authorList>
            <consortium name="NISC Comparative Sequencing Program"/>
            <person name="Wegmann U."/>
            <person name="Louis P."/>
            <person name="Goesmann A."/>
            <person name="Henrissat B."/>
            <person name="Duncan S.H."/>
            <person name="Flint H.J."/>
        </authorList>
    </citation>
    <scope>NUCLEOTIDE SEQUENCE</scope>
    <source>
        <strain evidence="2">KCTC 62575</strain>
    </source>
</reference>
<sequence>MKKIMTVIVLLGCIQNAVAAATDRYVRDVEKISTQYTSQMKSFLRSLDPQITAFNAQQQVQYCAIVKQYVDDMYKTTDENRANLPPSYMSITKQDIISKVNTSPEMQIVKKYNIQCDLK</sequence>
<evidence type="ECO:0000313" key="3">
    <source>
        <dbReference type="EMBL" id="RFC84440.1"/>
    </source>
</evidence>
<gene>
    <name evidence="2" type="ORF">ACFODO_22470</name>
    <name evidence="3" type="ORF">C9E89_005785</name>
</gene>
<evidence type="ECO:0000313" key="2">
    <source>
        <dbReference type="EMBL" id="MFC2997962.1"/>
    </source>
</evidence>